<evidence type="ECO:0000256" key="1">
    <source>
        <dbReference type="SAM" id="MobiDB-lite"/>
    </source>
</evidence>
<evidence type="ECO:0000313" key="3">
    <source>
        <dbReference type="Proteomes" id="UP000245119"/>
    </source>
</evidence>
<dbReference type="EMBL" id="PZQS01000010">
    <property type="protein sequence ID" value="PVD22729.1"/>
    <property type="molecule type" value="Genomic_DNA"/>
</dbReference>
<dbReference type="STRING" id="400727.A0A2T7NNI0"/>
<accession>A0A2T7NNI0</accession>
<reference evidence="2 3" key="1">
    <citation type="submission" date="2018-04" db="EMBL/GenBank/DDBJ databases">
        <title>The genome of golden apple snail Pomacea canaliculata provides insight into stress tolerance and invasive adaptation.</title>
        <authorList>
            <person name="Liu C."/>
            <person name="Liu B."/>
            <person name="Ren Y."/>
            <person name="Zhang Y."/>
            <person name="Wang H."/>
            <person name="Li S."/>
            <person name="Jiang F."/>
            <person name="Yin L."/>
            <person name="Zhang G."/>
            <person name="Qian W."/>
            <person name="Fan W."/>
        </authorList>
    </citation>
    <scope>NUCLEOTIDE SEQUENCE [LARGE SCALE GENOMIC DNA]</scope>
    <source>
        <strain evidence="2">SZHN2017</strain>
        <tissue evidence="2">Muscle</tissue>
    </source>
</reference>
<gene>
    <name evidence="2" type="ORF">C0Q70_15985</name>
</gene>
<evidence type="ECO:0000313" key="2">
    <source>
        <dbReference type="EMBL" id="PVD22729.1"/>
    </source>
</evidence>
<keyword evidence="3" id="KW-1185">Reference proteome</keyword>
<comment type="caution">
    <text evidence="2">The sequence shown here is derived from an EMBL/GenBank/DDBJ whole genome shotgun (WGS) entry which is preliminary data.</text>
</comment>
<evidence type="ECO:0008006" key="4">
    <source>
        <dbReference type="Google" id="ProtNLM"/>
    </source>
</evidence>
<dbReference type="Proteomes" id="UP000245119">
    <property type="component" value="Linkage Group LG10"/>
</dbReference>
<dbReference type="InterPro" id="IPR036028">
    <property type="entry name" value="SH3-like_dom_sf"/>
</dbReference>
<dbReference type="Gene3D" id="2.30.30.40">
    <property type="entry name" value="SH3 Domains"/>
    <property type="match status" value="1"/>
</dbReference>
<sequence length="145" mass="16476">MRLPSGVKTRQQSGGSNTNMDKYLYEGFYSYNPVEHQHDDDYIPVDPGDHMEVETPLEFPVEGTMEQPKGWLKGRNLTKGVTGLFPGHPYVKFIRKESLSNSLTHNRPSEAPSPPPTDETSIHVEVSFFFPLRIWLGVEQEGRSE</sequence>
<name>A0A2T7NNI0_POMCA</name>
<dbReference type="OrthoDB" id="3175255at2759"/>
<dbReference type="AlphaFoldDB" id="A0A2T7NNI0"/>
<protein>
    <recommendedName>
        <fullName evidence="4">SH3 domain-containing protein</fullName>
    </recommendedName>
</protein>
<organism evidence="2 3">
    <name type="scientific">Pomacea canaliculata</name>
    <name type="common">Golden apple snail</name>
    <dbReference type="NCBI Taxonomy" id="400727"/>
    <lineage>
        <taxon>Eukaryota</taxon>
        <taxon>Metazoa</taxon>
        <taxon>Spiralia</taxon>
        <taxon>Lophotrochozoa</taxon>
        <taxon>Mollusca</taxon>
        <taxon>Gastropoda</taxon>
        <taxon>Caenogastropoda</taxon>
        <taxon>Architaenioglossa</taxon>
        <taxon>Ampullarioidea</taxon>
        <taxon>Ampullariidae</taxon>
        <taxon>Pomacea</taxon>
    </lineage>
</organism>
<feature type="region of interest" description="Disordered" evidence="1">
    <location>
        <begin position="101"/>
        <end position="120"/>
    </location>
</feature>
<proteinExistence type="predicted"/>
<dbReference type="SUPFAM" id="SSF50044">
    <property type="entry name" value="SH3-domain"/>
    <property type="match status" value="1"/>
</dbReference>